<evidence type="ECO:0000256" key="5">
    <source>
        <dbReference type="ARBA" id="ARBA00022679"/>
    </source>
</evidence>
<sequence>MAMAMALVAPGLQCGGCAAFVSSSARGRLQLKKSFARIVLSPSNSRVHCSVGTETQVQTLWSWAQAQGVQGESIRPSEVTEGLGLLAQRPVGQGDEILSVPETVWINLATVQKSSLGKVTEGLKSWVAIALFLIHETSNSNSKWRPYLDTLPKNLDSPLFWSDEELAELQGTQLLGSVVGYLEFLENEYNKVVEEIMERNTDLFDPAVFTFDAFRWAFGILRSRSFAPLTGEELALVPVADLMNHGVGLDDKNPSWLKKSSGGQIWNIGKSSSNVLTVRASANFQSGEQILMQYGSAKSNADLALDYGFVEPNTESQFGGGIERDSLALSLEISPEDRFIDDKADILEINGFQCSMQFDLPRGQGPSDEMITFLRLSALSGPDSFLLEALFRNEAWGHVSLPVSRDNEEGICTSMLEGLRAALDGYSTTIEEDLEILGQEDLSVRKEIAVVVRLGEKRVMQELQTWFEARLEELDSLEYYAERRLRNLGLMDDGGYMTPWVFNE</sequence>
<reference evidence="10" key="1">
    <citation type="submission" date="2020-06" db="EMBL/GenBank/DDBJ databases">
        <title>WGS assembly of Ceratodon purpureus strain R40.</title>
        <authorList>
            <person name="Carey S.B."/>
            <person name="Jenkins J."/>
            <person name="Shu S."/>
            <person name="Lovell J.T."/>
            <person name="Sreedasyam A."/>
            <person name="Maumus F."/>
            <person name="Tiley G.P."/>
            <person name="Fernandez-Pozo N."/>
            <person name="Barry K."/>
            <person name="Chen C."/>
            <person name="Wang M."/>
            <person name="Lipzen A."/>
            <person name="Daum C."/>
            <person name="Saski C.A."/>
            <person name="Payton A.C."/>
            <person name="Mcbreen J.C."/>
            <person name="Conrad R.E."/>
            <person name="Kollar L.M."/>
            <person name="Olsson S."/>
            <person name="Huttunen S."/>
            <person name="Landis J.B."/>
            <person name="Wickett N.J."/>
            <person name="Johnson M.G."/>
            <person name="Rensing S.A."/>
            <person name="Grimwood J."/>
            <person name="Schmutz J."/>
            <person name="Mcdaniel S.F."/>
        </authorList>
    </citation>
    <scope>NUCLEOTIDE SEQUENCE</scope>
    <source>
        <strain evidence="10">R40</strain>
    </source>
</reference>
<keyword evidence="6" id="KW-0949">S-adenosyl-L-methionine</keyword>
<dbReference type="InterPro" id="IPR044431">
    <property type="entry name" value="SET_RBCMT"/>
</dbReference>
<dbReference type="InterPro" id="IPR046341">
    <property type="entry name" value="SET_dom_sf"/>
</dbReference>
<dbReference type="EMBL" id="CM026421">
    <property type="protein sequence ID" value="KAG0591046.1"/>
    <property type="molecule type" value="Genomic_DNA"/>
</dbReference>
<dbReference type="InterPro" id="IPR036464">
    <property type="entry name" value="Rubisco_LSMT_subst-bd_sf"/>
</dbReference>
<dbReference type="Gene3D" id="3.90.1410.10">
    <property type="entry name" value="set domain protein methyltransferase, domain 1"/>
    <property type="match status" value="1"/>
</dbReference>
<accession>A0A8T0J760</accession>
<dbReference type="GO" id="GO:0016279">
    <property type="term" value="F:protein-lysine N-methyltransferase activity"/>
    <property type="evidence" value="ECO:0007669"/>
    <property type="project" value="InterPro"/>
</dbReference>
<proteinExistence type="predicted"/>
<organism evidence="10 11">
    <name type="scientific">Ceratodon purpureus</name>
    <name type="common">Fire moss</name>
    <name type="synonym">Dicranum purpureum</name>
    <dbReference type="NCBI Taxonomy" id="3225"/>
    <lineage>
        <taxon>Eukaryota</taxon>
        <taxon>Viridiplantae</taxon>
        <taxon>Streptophyta</taxon>
        <taxon>Embryophyta</taxon>
        <taxon>Bryophyta</taxon>
        <taxon>Bryophytina</taxon>
        <taxon>Bryopsida</taxon>
        <taxon>Dicranidae</taxon>
        <taxon>Pseudoditrichales</taxon>
        <taxon>Ditrichaceae</taxon>
        <taxon>Ceratodon</taxon>
    </lineage>
</organism>
<dbReference type="AlphaFoldDB" id="A0A8T0J760"/>
<evidence type="ECO:0000256" key="2">
    <source>
        <dbReference type="ARBA" id="ARBA00022528"/>
    </source>
</evidence>
<dbReference type="PANTHER" id="PTHR13271">
    <property type="entry name" value="UNCHARACTERIZED PUTATIVE METHYLTRANSFERASE"/>
    <property type="match status" value="1"/>
</dbReference>
<evidence type="ECO:0000256" key="3">
    <source>
        <dbReference type="ARBA" id="ARBA00022603"/>
    </source>
</evidence>
<keyword evidence="3" id="KW-0489">Methyltransferase</keyword>
<evidence type="ECO:0000259" key="9">
    <source>
        <dbReference type="PROSITE" id="PS50280"/>
    </source>
</evidence>
<dbReference type="SUPFAM" id="SSF81822">
    <property type="entry name" value="RuBisCo LSMT C-terminal, substrate-binding domain"/>
    <property type="match status" value="1"/>
</dbReference>
<dbReference type="CDD" id="cd19179">
    <property type="entry name" value="SET_RBCMT"/>
    <property type="match status" value="1"/>
</dbReference>
<keyword evidence="5" id="KW-0808">Transferase</keyword>
<dbReference type="GO" id="GO:0032259">
    <property type="term" value="P:methylation"/>
    <property type="evidence" value="ECO:0007669"/>
    <property type="project" value="UniProtKB-KW"/>
</dbReference>
<evidence type="ECO:0000256" key="1">
    <source>
        <dbReference type="ARBA" id="ARBA00004229"/>
    </source>
</evidence>
<comment type="subcellular location">
    <subcellularLocation>
        <location evidence="1">Plastid</location>
        <location evidence="1">Chloroplast</location>
    </subcellularLocation>
</comment>
<evidence type="ECO:0000256" key="8">
    <source>
        <dbReference type="SAM" id="SignalP"/>
    </source>
</evidence>
<dbReference type="FunFam" id="3.90.1420.10:FF:000004">
    <property type="entry name" value="Ribulose-1,5 bisphosphate carboxylase/oxygenase large subunit N-methyltransferase, chloroplastic"/>
    <property type="match status" value="1"/>
</dbReference>
<dbReference type="InterPro" id="IPR015353">
    <property type="entry name" value="Rubisco_LSMT_subst-bd"/>
</dbReference>
<evidence type="ECO:0000256" key="7">
    <source>
        <dbReference type="ARBA" id="ARBA00022946"/>
    </source>
</evidence>
<keyword evidence="8" id="KW-0732">Signal</keyword>
<dbReference type="SUPFAM" id="SSF82199">
    <property type="entry name" value="SET domain"/>
    <property type="match status" value="1"/>
</dbReference>
<dbReference type="Pfam" id="PF09273">
    <property type="entry name" value="Rubis-subs-bind"/>
    <property type="match status" value="1"/>
</dbReference>
<name>A0A8T0J760_CERPU</name>
<gene>
    <name evidence="10" type="ORF">KC19_1G145100</name>
</gene>
<dbReference type="GO" id="GO:0009507">
    <property type="term" value="C:chloroplast"/>
    <property type="evidence" value="ECO:0007669"/>
    <property type="project" value="UniProtKB-SubCell"/>
</dbReference>
<dbReference type="FunFam" id="3.90.1410.10:FF:000005">
    <property type="entry name" value="Ribulose-1,5 bisphosphate carboxylase/oxygenase large subunit N-methyltransferase, chloroplastic"/>
    <property type="match status" value="1"/>
</dbReference>
<feature type="chain" id="PRO_5035940938" description="SET domain-containing protein" evidence="8">
    <location>
        <begin position="20"/>
        <end position="504"/>
    </location>
</feature>
<keyword evidence="2" id="KW-0150">Chloroplast</keyword>
<feature type="signal peptide" evidence="8">
    <location>
        <begin position="1"/>
        <end position="19"/>
    </location>
</feature>
<dbReference type="InterPro" id="IPR050600">
    <property type="entry name" value="SETD3_SETD6_MTase"/>
</dbReference>
<dbReference type="PROSITE" id="PS50280">
    <property type="entry name" value="SET"/>
    <property type="match status" value="1"/>
</dbReference>
<dbReference type="PANTHER" id="PTHR13271:SF113">
    <property type="entry name" value="[FRUCTOSE-BISPHOSPHATE ALDOLASE]-LYSINE N-METHYLTRANSFERASE, CHLOROPLASTIC"/>
    <property type="match status" value="1"/>
</dbReference>
<keyword evidence="4" id="KW-0934">Plastid</keyword>
<dbReference type="InterPro" id="IPR001214">
    <property type="entry name" value="SET_dom"/>
</dbReference>
<feature type="domain" description="SET" evidence="9">
    <location>
        <begin position="70"/>
        <end position="295"/>
    </location>
</feature>
<comment type="caution">
    <text evidence="10">The sequence shown here is derived from an EMBL/GenBank/DDBJ whole genome shotgun (WGS) entry which is preliminary data.</text>
</comment>
<evidence type="ECO:0000256" key="4">
    <source>
        <dbReference type="ARBA" id="ARBA00022640"/>
    </source>
</evidence>
<evidence type="ECO:0000256" key="6">
    <source>
        <dbReference type="ARBA" id="ARBA00022691"/>
    </source>
</evidence>
<dbReference type="Gene3D" id="3.90.1420.10">
    <property type="entry name" value="Rubisco LSMT, substrate-binding domain"/>
    <property type="match status" value="1"/>
</dbReference>
<dbReference type="Proteomes" id="UP000822688">
    <property type="component" value="Chromosome 1"/>
</dbReference>
<evidence type="ECO:0000313" key="11">
    <source>
        <dbReference type="Proteomes" id="UP000822688"/>
    </source>
</evidence>
<keyword evidence="7" id="KW-0809">Transit peptide</keyword>
<protein>
    <recommendedName>
        <fullName evidence="9">SET domain-containing protein</fullName>
    </recommendedName>
</protein>
<keyword evidence="11" id="KW-1185">Reference proteome</keyword>
<evidence type="ECO:0000313" key="10">
    <source>
        <dbReference type="EMBL" id="KAG0591046.1"/>
    </source>
</evidence>